<keyword evidence="2" id="KW-1185">Reference proteome</keyword>
<evidence type="ECO:0000313" key="2">
    <source>
        <dbReference type="Proteomes" id="UP000887159"/>
    </source>
</evidence>
<accession>A0A8X6WK59</accession>
<sequence length="125" mass="13739">MNRTQEAFCTIQVGILGRPDPQSVNPVVIIPIHGGPHNVTNGVVILEVTMIQPAKLPQRRKSVEVKNSGVVIGVEFTMNWYQGSLSISRKGSQTIIPPQPNFTVGRIHSGKRRGIHQTQTLPLGW</sequence>
<reference evidence="1" key="1">
    <citation type="submission" date="2020-08" db="EMBL/GenBank/DDBJ databases">
        <title>Multicomponent nature underlies the extraordinary mechanical properties of spider dragline silk.</title>
        <authorList>
            <person name="Kono N."/>
            <person name="Nakamura H."/>
            <person name="Mori M."/>
            <person name="Yoshida Y."/>
            <person name="Ohtoshi R."/>
            <person name="Malay A.D."/>
            <person name="Moran D.A.P."/>
            <person name="Tomita M."/>
            <person name="Numata K."/>
            <person name="Arakawa K."/>
        </authorList>
    </citation>
    <scope>NUCLEOTIDE SEQUENCE</scope>
</reference>
<name>A0A8X6WK59_TRICX</name>
<protein>
    <submittedName>
        <fullName evidence="1">Uncharacterized protein</fullName>
    </submittedName>
</protein>
<organism evidence="1 2">
    <name type="scientific">Trichonephila clavipes</name>
    <name type="common">Golden silk orbweaver</name>
    <name type="synonym">Nephila clavipes</name>
    <dbReference type="NCBI Taxonomy" id="2585209"/>
    <lineage>
        <taxon>Eukaryota</taxon>
        <taxon>Metazoa</taxon>
        <taxon>Ecdysozoa</taxon>
        <taxon>Arthropoda</taxon>
        <taxon>Chelicerata</taxon>
        <taxon>Arachnida</taxon>
        <taxon>Araneae</taxon>
        <taxon>Araneomorphae</taxon>
        <taxon>Entelegynae</taxon>
        <taxon>Araneoidea</taxon>
        <taxon>Nephilidae</taxon>
        <taxon>Trichonephila</taxon>
    </lineage>
</organism>
<comment type="caution">
    <text evidence="1">The sequence shown here is derived from an EMBL/GenBank/DDBJ whole genome shotgun (WGS) entry which is preliminary data.</text>
</comment>
<dbReference type="EMBL" id="BMAU01021437">
    <property type="protein sequence ID" value="GFY36593.1"/>
    <property type="molecule type" value="Genomic_DNA"/>
</dbReference>
<dbReference type="AlphaFoldDB" id="A0A8X6WK59"/>
<evidence type="ECO:0000313" key="1">
    <source>
        <dbReference type="EMBL" id="GFY36593.1"/>
    </source>
</evidence>
<dbReference type="Proteomes" id="UP000887159">
    <property type="component" value="Unassembled WGS sequence"/>
</dbReference>
<gene>
    <name evidence="1" type="ORF">TNCV_27981</name>
</gene>
<proteinExistence type="predicted"/>